<evidence type="ECO:0000256" key="2">
    <source>
        <dbReference type="SAM" id="MobiDB-lite"/>
    </source>
</evidence>
<dbReference type="InterPro" id="IPR007484">
    <property type="entry name" value="Peptidase_M28"/>
</dbReference>
<dbReference type="Gene3D" id="3.50.30.30">
    <property type="match status" value="1"/>
</dbReference>
<comment type="caution">
    <text evidence="7">The sequence shown here is derived from an EMBL/GenBank/DDBJ whole genome shotgun (WGS) entry which is preliminary data.</text>
</comment>
<dbReference type="CDD" id="cd08022">
    <property type="entry name" value="M28_PSMA_like"/>
    <property type="match status" value="1"/>
</dbReference>
<feature type="region of interest" description="Disordered" evidence="2">
    <location>
        <begin position="147"/>
        <end position="170"/>
    </location>
</feature>
<dbReference type="SUPFAM" id="SSF52025">
    <property type="entry name" value="PA domain"/>
    <property type="match status" value="1"/>
</dbReference>
<feature type="compositionally biased region" description="Acidic residues" evidence="2">
    <location>
        <begin position="76"/>
        <end position="91"/>
    </location>
</feature>
<dbReference type="Pfam" id="PF04253">
    <property type="entry name" value="TFR_dimer"/>
    <property type="match status" value="1"/>
</dbReference>
<proteinExistence type="inferred from homology"/>
<dbReference type="PANTHER" id="PTHR10404">
    <property type="entry name" value="N-ACETYLATED-ALPHA-LINKED ACIDIC DIPEPTIDASE"/>
    <property type="match status" value="1"/>
</dbReference>
<keyword evidence="3" id="KW-1133">Transmembrane helix</keyword>
<evidence type="ECO:0000259" key="5">
    <source>
        <dbReference type="Pfam" id="PF04253"/>
    </source>
</evidence>
<feature type="domain" description="Peptidase M28" evidence="6">
    <location>
        <begin position="528"/>
        <end position="710"/>
    </location>
</feature>
<dbReference type="FunFam" id="3.40.630.10:FF:000101">
    <property type="entry name" value="N-acetylated alpha-linked acidic dipeptidase like 1"/>
    <property type="match status" value="1"/>
</dbReference>
<dbReference type="Gene3D" id="1.20.930.40">
    <property type="entry name" value="Transferrin receptor-like, dimerisation domain"/>
    <property type="match status" value="1"/>
</dbReference>
<evidence type="ECO:0000259" key="4">
    <source>
        <dbReference type="Pfam" id="PF02225"/>
    </source>
</evidence>
<protein>
    <submittedName>
        <fullName evidence="7">Uncharacterized protein</fullName>
    </submittedName>
</protein>
<dbReference type="EMBL" id="JAPDFR010000009">
    <property type="protein sequence ID" value="KAK0383041.1"/>
    <property type="molecule type" value="Genomic_DNA"/>
</dbReference>
<dbReference type="InterPro" id="IPR003137">
    <property type="entry name" value="PA_domain"/>
</dbReference>
<organism evidence="7 8">
    <name type="scientific">Sarocladium strictum</name>
    <name type="common">Black bundle disease fungus</name>
    <name type="synonym">Acremonium strictum</name>
    <dbReference type="NCBI Taxonomy" id="5046"/>
    <lineage>
        <taxon>Eukaryota</taxon>
        <taxon>Fungi</taxon>
        <taxon>Dikarya</taxon>
        <taxon>Ascomycota</taxon>
        <taxon>Pezizomycotina</taxon>
        <taxon>Sordariomycetes</taxon>
        <taxon>Hypocreomycetidae</taxon>
        <taxon>Hypocreales</taxon>
        <taxon>Sarocladiaceae</taxon>
        <taxon>Sarocladium</taxon>
    </lineage>
</organism>
<sequence>MPSEKQPFYDPVPPTYDEALIGSSRQYEEDWHPPSGFDNRDRQHAETESHSLLRQPGNAVPSSSRAPAGYRAPTVETDDEDSLFDSSDDEEAQVRRELEEMDIEEPSQPRGSVWAKRIPFSLSLPRFKWSWRPRLPTMPRVRIQLPSRPADDAAAADTNEENAEQATATGTRRRWRFPKLDGMVAIIVVARILALFIIMGFIWLLFASDLFGGISNRIGSGFRYNPEDLRAHIQKTIDPMRMRASVMHYSHYAHIAGTEGSFAYAMDMESMFSKAGLDEVESDNYWAYLNFATRDGRAVEILDDKGEKAVWSAILEEDERGEETSGRQTYAFHGMSKSGDVRGPLVYANYGSREDFQKLVELGIETKGAIALVRYGGSQTDRALKVLAAEMAGFAGCLIYSDPADDGFRKGTVAPKGRFMPADGVQRGSVALSNMVIGDPLTPGWESKQDLPRMKVSDSPGLVGIPSLPLAWRDAQALLQKLQGHGKQVPDGWQGGVPDTEWWTGDKQSPIVRLKNEQDEREMQKIWNVYGKIIGSEQTAKKIIIGNRRDSWSFGATDPHTGTAIMVELARVFGDLLSRGWRPLRTIEFMSWDAEEYNLIGSTEYVENNLENVRENALAYINLDAAVSGASLHAAGSPVFHQTLLRALDHVIDPNHNTTLKEIWGGDLNDMEGLGGGGAFTPFQDIAGTSSLDIQFRGEEVPLHSNYDDLHLVETVTDPNFVYHGLLAQVVGLLILDLADRAVVPFDMVSYGKTIEKRVDELEKWVKEQMKHDGVDSKVNLEFNELKNAAQTITDKARNFAQWEVDWDRKLMASGGWEPQDLGLKRWEYNGKMGLFESTLLDLEIGGGIPNRTQFRHTVYGPKLWSGNDVEYFPAIVDAVNAQDWDMANRFITKTTIIFRDAAKVLHLQP</sequence>
<keyword evidence="3" id="KW-0472">Membrane</keyword>
<dbReference type="AlphaFoldDB" id="A0AA39L3G6"/>
<keyword evidence="8" id="KW-1185">Reference proteome</keyword>
<feature type="region of interest" description="Disordered" evidence="2">
    <location>
        <begin position="1"/>
        <end position="95"/>
    </location>
</feature>
<feature type="domain" description="PA" evidence="4">
    <location>
        <begin position="341"/>
        <end position="429"/>
    </location>
</feature>
<name>A0AA39L3G6_SARSR</name>
<dbReference type="InterPro" id="IPR007365">
    <property type="entry name" value="TFR-like_dimer_dom"/>
</dbReference>
<dbReference type="GO" id="GO:0004180">
    <property type="term" value="F:carboxypeptidase activity"/>
    <property type="evidence" value="ECO:0007669"/>
    <property type="project" value="TreeGrafter"/>
</dbReference>
<gene>
    <name evidence="7" type="ORF">NLU13_8957</name>
</gene>
<evidence type="ECO:0000259" key="6">
    <source>
        <dbReference type="Pfam" id="PF04389"/>
    </source>
</evidence>
<evidence type="ECO:0000256" key="3">
    <source>
        <dbReference type="SAM" id="Phobius"/>
    </source>
</evidence>
<dbReference type="Pfam" id="PF04389">
    <property type="entry name" value="Peptidase_M28"/>
    <property type="match status" value="1"/>
</dbReference>
<comment type="similarity">
    <text evidence="1">Belongs to the peptidase M28 family. M28B subfamily.</text>
</comment>
<dbReference type="SUPFAM" id="SSF47672">
    <property type="entry name" value="Transferrin receptor-like dimerisation domain"/>
    <property type="match status" value="1"/>
</dbReference>
<feature type="transmembrane region" description="Helical" evidence="3">
    <location>
        <begin position="182"/>
        <end position="206"/>
    </location>
</feature>
<dbReference type="PANTHER" id="PTHR10404:SF71">
    <property type="entry name" value="CARBOXYPEPTIDASE TRE2, PUTATIVE (AFU_ORTHOLOGUE AFUA_3G10650)-RELATED"/>
    <property type="match status" value="1"/>
</dbReference>
<dbReference type="InterPro" id="IPR036757">
    <property type="entry name" value="TFR-like_dimer_dom_sf"/>
</dbReference>
<keyword evidence="3" id="KW-0812">Transmembrane</keyword>
<dbReference type="Gene3D" id="3.40.630.10">
    <property type="entry name" value="Zn peptidases"/>
    <property type="match status" value="1"/>
</dbReference>
<feature type="compositionally biased region" description="Basic and acidic residues" evidence="2">
    <location>
        <begin position="26"/>
        <end position="51"/>
    </location>
</feature>
<reference evidence="7" key="1">
    <citation type="submission" date="2022-10" db="EMBL/GenBank/DDBJ databases">
        <title>Determination and structural analysis of whole genome sequence of Sarocladium strictum F4-1.</title>
        <authorList>
            <person name="Hu L."/>
            <person name="Jiang Y."/>
        </authorList>
    </citation>
    <scope>NUCLEOTIDE SEQUENCE</scope>
    <source>
        <strain evidence="7">F4-1</strain>
    </source>
</reference>
<accession>A0AA39L3G6</accession>
<dbReference type="Proteomes" id="UP001175261">
    <property type="component" value="Unassembled WGS sequence"/>
</dbReference>
<dbReference type="Pfam" id="PF02225">
    <property type="entry name" value="PA"/>
    <property type="match status" value="1"/>
</dbReference>
<evidence type="ECO:0000313" key="8">
    <source>
        <dbReference type="Proteomes" id="UP001175261"/>
    </source>
</evidence>
<dbReference type="InterPro" id="IPR039373">
    <property type="entry name" value="Peptidase_M28B"/>
</dbReference>
<evidence type="ECO:0000256" key="1">
    <source>
        <dbReference type="ARBA" id="ARBA00005634"/>
    </source>
</evidence>
<dbReference type="InterPro" id="IPR046450">
    <property type="entry name" value="PA_dom_sf"/>
</dbReference>
<dbReference type="CDD" id="cd02121">
    <property type="entry name" value="PA_GCPII_like"/>
    <property type="match status" value="1"/>
</dbReference>
<dbReference type="SUPFAM" id="SSF53187">
    <property type="entry name" value="Zn-dependent exopeptidases"/>
    <property type="match status" value="1"/>
</dbReference>
<evidence type="ECO:0000313" key="7">
    <source>
        <dbReference type="EMBL" id="KAK0383041.1"/>
    </source>
</evidence>
<feature type="domain" description="Transferrin receptor-like dimerisation" evidence="5">
    <location>
        <begin position="782"/>
        <end position="906"/>
    </location>
</feature>